<sequence>MVGWVDGFAWAAISPVWIPLVIAQSLAVSFARGAGILLPDIVQQHGMIEDLHVAYGDIKVGSYLARWYLVPAVQFSALVRYVRGSTSGHDRKRSPWGVSTDHTQSTCIRSETSRSTAASPQISPPSKGVLPVWVNGQVLGKSKLFNHNLNAN</sequence>
<evidence type="ECO:0000313" key="2">
    <source>
        <dbReference type="EMBL" id="KAK4219640.1"/>
    </source>
</evidence>
<reference evidence="2" key="1">
    <citation type="journal article" date="2023" name="Mol. Phylogenet. Evol.">
        <title>Genome-scale phylogeny and comparative genomics of the fungal order Sordariales.</title>
        <authorList>
            <person name="Hensen N."/>
            <person name="Bonometti L."/>
            <person name="Westerberg I."/>
            <person name="Brannstrom I.O."/>
            <person name="Guillou S."/>
            <person name="Cros-Aarteil S."/>
            <person name="Calhoun S."/>
            <person name="Haridas S."/>
            <person name="Kuo A."/>
            <person name="Mondo S."/>
            <person name="Pangilinan J."/>
            <person name="Riley R."/>
            <person name="LaButti K."/>
            <person name="Andreopoulos B."/>
            <person name="Lipzen A."/>
            <person name="Chen C."/>
            <person name="Yan M."/>
            <person name="Daum C."/>
            <person name="Ng V."/>
            <person name="Clum A."/>
            <person name="Steindorff A."/>
            <person name="Ohm R.A."/>
            <person name="Martin F."/>
            <person name="Silar P."/>
            <person name="Natvig D.O."/>
            <person name="Lalanne C."/>
            <person name="Gautier V."/>
            <person name="Ament-Velasquez S.L."/>
            <person name="Kruys A."/>
            <person name="Hutchinson M.I."/>
            <person name="Powell A.J."/>
            <person name="Barry K."/>
            <person name="Miller A.N."/>
            <person name="Grigoriev I.V."/>
            <person name="Debuchy R."/>
            <person name="Gladieux P."/>
            <person name="Hiltunen Thoren M."/>
            <person name="Johannesson H."/>
        </authorList>
    </citation>
    <scope>NUCLEOTIDE SEQUENCE</scope>
    <source>
        <strain evidence="2">PSN293</strain>
    </source>
</reference>
<feature type="region of interest" description="Disordered" evidence="1">
    <location>
        <begin position="86"/>
        <end position="124"/>
    </location>
</feature>
<protein>
    <submittedName>
        <fullName evidence="2">Uncharacterized protein</fullName>
    </submittedName>
</protein>
<accession>A0AAN7BFN2</accession>
<name>A0AAN7BFN2_9PEZI</name>
<dbReference type="Proteomes" id="UP001301769">
    <property type="component" value="Unassembled WGS sequence"/>
</dbReference>
<reference evidence="2" key="2">
    <citation type="submission" date="2023-05" db="EMBL/GenBank/DDBJ databases">
        <authorList>
            <consortium name="Lawrence Berkeley National Laboratory"/>
            <person name="Steindorff A."/>
            <person name="Hensen N."/>
            <person name="Bonometti L."/>
            <person name="Westerberg I."/>
            <person name="Brannstrom I.O."/>
            <person name="Guillou S."/>
            <person name="Cros-Aarteil S."/>
            <person name="Calhoun S."/>
            <person name="Haridas S."/>
            <person name="Kuo A."/>
            <person name="Mondo S."/>
            <person name="Pangilinan J."/>
            <person name="Riley R."/>
            <person name="Labutti K."/>
            <person name="Andreopoulos B."/>
            <person name="Lipzen A."/>
            <person name="Chen C."/>
            <person name="Yanf M."/>
            <person name="Daum C."/>
            <person name="Ng V."/>
            <person name="Clum A."/>
            <person name="Ohm R."/>
            <person name="Martin F."/>
            <person name="Silar P."/>
            <person name="Natvig D."/>
            <person name="Lalanne C."/>
            <person name="Gautier V."/>
            <person name="Ament-Velasquez S.L."/>
            <person name="Kruys A."/>
            <person name="Hutchinson M.I."/>
            <person name="Powell A.J."/>
            <person name="Barry K."/>
            <person name="Miller A.N."/>
            <person name="Grigoriev I.V."/>
            <person name="Debuchy R."/>
            <person name="Gladieux P."/>
            <person name="Thoren M.H."/>
            <person name="Johannesson H."/>
        </authorList>
    </citation>
    <scope>NUCLEOTIDE SEQUENCE</scope>
    <source>
        <strain evidence="2">PSN293</strain>
    </source>
</reference>
<evidence type="ECO:0000256" key="1">
    <source>
        <dbReference type="SAM" id="MobiDB-lite"/>
    </source>
</evidence>
<organism evidence="2 3">
    <name type="scientific">Rhypophila decipiens</name>
    <dbReference type="NCBI Taxonomy" id="261697"/>
    <lineage>
        <taxon>Eukaryota</taxon>
        <taxon>Fungi</taxon>
        <taxon>Dikarya</taxon>
        <taxon>Ascomycota</taxon>
        <taxon>Pezizomycotina</taxon>
        <taxon>Sordariomycetes</taxon>
        <taxon>Sordariomycetidae</taxon>
        <taxon>Sordariales</taxon>
        <taxon>Naviculisporaceae</taxon>
        <taxon>Rhypophila</taxon>
    </lineage>
</organism>
<dbReference type="EMBL" id="MU858047">
    <property type="protein sequence ID" value="KAK4219640.1"/>
    <property type="molecule type" value="Genomic_DNA"/>
</dbReference>
<feature type="compositionally biased region" description="Polar residues" evidence="1">
    <location>
        <begin position="100"/>
        <end position="121"/>
    </location>
</feature>
<proteinExistence type="predicted"/>
<dbReference type="AlphaFoldDB" id="A0AAN7BFN2"/>
<keyword evidence="3" id="KW-1185">Reference proteome</keyword>
<evidence type="ECO:0000313" key="3">
    <source>
        <dbReference type="Proteomes" id="UP001301769"/>
    </source>
</evidence>
<gene>
    <name evidence="2" type="ORF">QBC37DRAFT_394520</name>
</gene>
<comment type="caution">
    <text evidence="2">The sequence shown here is derived from an EMBL/GenBank/DDBJ whole genome shotgun (WGS) entry which is preliminary data.</text>
</comment>